<reference evidence="2 3" key="1">
    <citation type="journal article" date="2007" name="Genome Res.">
        <title>Genome characteristics of facultatively symbiotic Frankia sp. strains reflect host range and host plant biogeography.</title>
        <authorList>
            <person name="Normand P."/>
            <person name="Lapierre P."/>
            <person name="Tisa L.S."/>
            <person name="Gogarten J.P."/>
            <person name="Alloisio N."/>
            <person name="Bagnarol E."/>
            <person name="Bassi C.A."/>
            <person name="Berry A.M."/>
            <person name="Bickhart D.M."/>
            <person name="Choisne N."/>
            <person name="Couloux A."/>
            <person name="Cournoyer B."/>
            <person name="Cruveiller S."/>
            <person name="Daubin V."/>
            <person name="Demange N."/>
            <person name="Francino M.P."/>
            <person name="Goltsman E."/>
            <person name="Huang Y."/>
            <person name="Kopp O.R."/>
            <person name="Labarre L."/>
            <person name="Lapidus A."/>
            <person name="Lavire C."/>
            <person name="Marechal J."/>
            <person name="Martinez M."/>
            <person name="Mastronunzio J.E."/>
            <person name="Mullin B.C."/>
            <person name="Niemann J."/>
            <person name="Pujic P."/>
            <person name="Rawnsley T."/>
            <person name="Rouy Z."/>
            <person name="Schenowitz C."/>
            <person name="Sellstedt A."/>
            <person name="Tavares F."/>
            <person name="Tomkins J.P."/>
            <person name="Vallenet D."/>
            <person name="Valverde C."/>
            <person name="Wall L.G."/>
            <person name="Wang Y."/>
            <person name="Medigue C."/>
            <person name="Benson D.R."/>
        </authorList>
    </citation>
    <scope>NUCLEOTIDE SEQUENCE [LARGE SCALE GENOMIC DNA]</scope>
    <source>
        <strain evidence="3">DSM 45986 / CECT 9034 / ACN14a</strain>
    </source>
</reference>
<gene>
    <name evidence="2" type="ordered locus">FRAAL4184</name>
</gene>
<evidence type="ECO:0000313" key="3">
    <source>
        <dbReference type="Proteomes" id="UP000000657"/>
    </source>
</evidence>
<feature type="compositionally biased region" description="Basic residues" evidence="1">
    <location>
        <begin position="38"/>
        <end position="50"/>
    </location>
</feature>
<dbReference type="SUPFAM" id="SSF52540">
    <property type="entry name" value="P-loop containing nucleoside triphosphate hydrolases"/>
    <property type="match status" value="1"/>
</dbReference>
<name>Q0RI46_FRAAA</name>
<dbReference type="eggNOG" id="COG1196">
    <property type="taxonomic scope" value="Bacteria"/>
</dbReference>
<keyword evidence="3" id="KW-1185">Reference proteome</keyword>
<feature type="region of interest" description="Disordered" evidence="1">
    <location>
        <begin position="1"/>
        <end position="54"/>
    </location>
</feature>
<dbReference type="KEGG" id="fal:FRAAL4184"/>
<protein>
    <recommendedName>
        <fullName evidence="4">TIGR02680 family protein</fullName>
    </recommendedName>
</protein>
<dbReference type="AlphaFoldDB" id="Q0RI46"/>
<dbReference type="Pfam" id="PF13558">
    <property type="entry name" value="SbcC_Walker_B"/>
    <property type="match status" value="1"/>
</dbReference>
<dbReference type="STRING" id="326424.FRAAL4184"/>
<evidence type="ECO:0000313" key="2">
    <source>
        <dbReference type="EMBL" id="CAJ62826.1"/>
    </source>
</evidence>
<evidence type="ECO:0000256" key="1">
    <source>
        <dbReference type="SAM" id="MobiDB-lite"/>
    </source>
</evidence>
<accession>Q0RI46</accession>
<dbReference type="InterPro" id="IPR027417">
    <property type="entry name" value="P-loop_NTPase"/>
</dbReference>
<dbReference type="Proteomes" id="UP000000657">
    <property type="component" value="Chromosome"/>
</dbReference>
<sequence length="219" mass="24582">MTGSARCSRRPTRPRPAPLPVLRSRPGPGHGCAPLPARRLRRRRQRRGAGRPRGALQRLIEAERAADPSAGYAAHLRKALDYRDWHAFDVRVTDAFGRERRLGPRTGLSQGEQRVVSYLVLFAAAAAHFTSLAQNEPRVPRMILLDDAFAKVDEPTHAKLLELLVDLDLDFILTSERLWGNAPAVPSLHIYECLRDPLVRGVATLHYEWNGHRIHLVAP</sequence>
<organism evidence="2 3">
    <name type="scientific">Frankia alni (strain DSM 45986 / CECT 9034 / ACN14a)</name>
    <dbReference type="NCBI Taxonomy" id="326424"/>
    <lineage>
        <taxon>Bacteria</taxon>
        <taxon>Bacillati</taxon>
        <taxon>Actinomycetota</taxon>
        <taxon>Actinomycetes</taxon>
        <taxon>Frankiales</taxon>
        <taxon>Frankiaceae</taxon>
        <taxon>Frankia</taxon>
    </lineage>
</organism>
<dbReference type="EMBL" id="CT573213">
    <property type="protein sequence ID" value="CAJ62826.1"/>
    <property type="molecule type" value="Genomic_DNA"/>
</dbReference>
<dbReference type="Gene3D" id="3.40.50.300">
    <property type="entry name" value="P-loop containing nucleotide triphosphate hydrolases"/>
    <property type="match status" value="1"/>
</dbReference>
<dbReference type="HOGENOM" id="CLU_1259889_0_0_11"/>
<evidence type="ECO:0008006" key="4">
    <source>
        <dbReference type="Google" id="ProtNLM"/>
    </source>
</evidence>
<proteinExistence type="predicted"/>